<dbReference type="AlphaFoldDB" id="A0A1H6RZ69"/>
<dbReference type="Gene3D" id="1.10.3210.10">
    <property type="entry name" value="Hypothetical protein af1432"/>
    <property type="match status" value="1"/>
</dbReference>
<evidence type="ECO:0000256" key="2">
    <source>
        <dbReference type="ARBA" id="ARBA00001936"/>
    </source>
</evidence>
<organism evidence="9 10">
    <name type="scientific">Sharpea azabuensis</name>
    <dbReference type="NCBI Taxonomy" id="322505"/>
    <lineage>
        <taxon>Bacteria</taxon>
        <taxon>Bacillati</taxon>
        <taxon>Bacillota</taxon>
        <taxon>Erysipelotrichia</taxon>
        <taxon>Erysipelotrichales</taxon>
        <taxon>Coprobacillaceae</taxon>
        <taxon>Sharpea</taxon>
    </lineage>
</organism>
<dbReference type="RefSeq" id="WP_074731561.1">
    <property type="nucleotide sequence ID" value="NZ_FNYK01000012.1"/>
</dbReference>
<dbReference type="eggNOG" id="COG1896">
    <property type="taxonomic scope" value="Bacteria"/>
</dbReference>
<dbReference type="GO" id="GO:0046872">
    <property type="term" value="F:metal ion binding"/>
    <property type="evidence" value="ECO:0007669"/>
    <property type="project" value="UniProtKB-KW"/>
</dbReference>
<dbReference type="InterPro" id="IPR039356">
    <property type="entry name" value="YfbR/HDDC2"/>
</dbReference>
<dbReference type="GO" id="GO:0005737">
    <property type="term" value="C:cytoplasm"/>
    <property type="evidence" value="ECO:0007669"/>
    <property type="project" value="TreeGrafter"/>
</dbReference>
<dbReference type="Pfam" id="PF13023">
    <property type="entry name" value="HD_3"/>
    <property type="match status" value="1"/>
</dbReference>
<dbReference type="OrthoDB" id="9796032at2"/>
<gene>
    <name evidence="9" type="ORF">SAMN04487834_101215</name>
</gene>
<dbReference type="STRING" id="322505.SAMN04487836_13029"/>
<dbReference type="SUPFAM" id="SSF109604">
    <property type="entry name" value="HD-domain/PDEase-like"/>
    <property type="match status" value="1"/>
</dbReference>
<keyword evidence="7 9" id="KW-0378">Hydrolase</keyword>
<evidence type="ECO:0000256" key="3">
    <source>
        <dbReference type="ARBA" id="ARBA00001941"/>
    </source>
</evidence>
<dbReference type="PANTHER" id="PTHR11845:SF13">
    <property type="entry name" value="5'-DEOXYNUCLEOTIDASE HDDC2"/>
    <property type="match status" value="1"/>
</dbReference>
<dbReference type="InterPro" id="IPR006674">
    <property type="entry name" value="HD_domain"/>
</dbReference>
<protein>
    <recommendedName>
        <fullName evidence="5">5'-deoxynucleotidase</fullName>
        <ecNumber evidence="5">3.1.3.89</ecNumber>
    </recommendedName>
</protein>
<comment type="catalytic activity">
    <reaction evidence="1">
        <text>a 2'-deoxyribonucleoside 5'-phosphate + H2O = a 2'-deoxyribonucleoside + phosphate</text>
        <dbReference type="Rhea" id="RHEA:36167"/>
        <dbReference type="ChEBI" id="CHEBI:15377"/>
        <dbReference type="ChEBI" id="CHEBI:18274"/>
        <dbReference type="ChEBI" id="CHEBI:43474"/>
        <dbReference type="ChEBI" id="CHEBI:65317"/>
        <dbReference type="EC" id="3.1.3.89"/>
    </reaction>
</comment>
<keyword evidence="6" id="KW-0479">Metal-binding</keyword>
<evidence type="ECO:0000256" key="6">
    <source>
        <dbReference type="ARBA" id="ARBA00022723"/>
    </source>
</evidence>
<evidence type="ECO:0000256" key="5">
    <source>
        <dbReference type="ARBA" id="ARBA00012964"/>
    </source>
</evidence>
<comment type="subunit">
    <text evidence="4">Homodimer.</text>
</comment>
<comment type="cofactor">
    <cofactor evidence="2">
        <name>Mn(2+)</name>
        <dbReference type="ChEBI" id="CHEBI:29035"/>
    </cofactor>
</comment>
<feature type="domain" description="HD/PDEase" evidence="8">
    <location>
        <begin position="29"/>
        <end position="144"/>
    </location>
</feature>
<dbReference type="PANTHER" id="PTHR11845">
    <property type="entry name" value="5'-DEOXYNUCLEOTIDASE HDDC2"/>
    <property type="match status" value="1"/>
</dbReference>
<evidence type="ECO:0000313" key="9">
    <source>
        <dbReference type="EMBL" id="SEI60939.1"/>
    </source>
</evidence>
<dbReference type="EC" id="3.1.3.89" evidence="5"/>
<sequence>MTPKEYLEIVHIINELKDTPRHCVTKNNRIESVAEHSWRIAMMALLLEDTFSDVDIDKVMRMCVIHDLGECFTGDIPVFLKTDDDRRQEAKLLDEFLDTLPEQLSHNMRALYQEMEACQSREAKIFKALDKLEAVIQHNEAPISSWEEHEYDLQRHYAFDVVAFSSWLSELREEILQETEYKIQQEQ</sequence>
<name>A0A1H6RZ69_9FIRM</name>
<dbReference type="SMART" id="SM00471">
    <property type="entry name" value="HDc"/>
    <property type="match status" value="1"/>
</dbReference>
<reference evidence="10" key="1">
    <citation type="submission" date="2016-10" db="EMBL/GenBank/DDBJ databases">
        <authorList>
            <person name="Varghese N."/>
        </authorList>
    </citation>
    <scope>NUCLEOTIDE SEQUENCE [LARGE SCALE GENOMIC DNA]</scope>
    <source>
        <strain evidence="10">DSM 20406</strain>
    </source>
</reference>
<evidence type="ECO:0000256" key="4">
    <source>
        <dbReference type="ARBA" id="ARBA00011738"/>
    </source>
</evidence>
<dbReference type="GO" id="GO:0002953">
    <property type="term" value="F:5'-deoxynucleotidase activity"/>
    <property type="evidence" value="ECO:0007669"/>
    <property type="project" value="UniProtKB-EC"/>
</dbReference>
<evidence type="ECO:0000256" key="1">
    <source>
        <dbReference type="ARBA" id="ARBA00001638"/>
    </source>
</evidence>
<dbReference type="Proteomes" id="UP000183028">
    <property type="component" value="Unassembled WGS sequence"/>
</dbReference>
<dbReference type="EMBL" id="FNYK01000012">
    <property type="protein sequence ID" value="SEI60939.1"/>
    <property type="molecule type" value="Genomic_DNA"/>
</dbReference>
<keyword evidence="10" id="KW-1185">Reference proteome</keyword>
<evidence type="ECO:0000313" key="10">
    <source>
        <dbReference type="Proteomes" id="UP000183028"/>
    </source>
</evidence>
<comment type="cofactor">
    <cofactor evidence="3">
        <name>Co(2+)</name>
        <dbReference type="ChEBI" id="CHEBI:48828"/>
    </cofactor>
</comment>
<evidence type="ECO:0000256" key="7">
    <source>
        <dbReference type="ARBA" id="ARBA00022801"/>
    </source>
</evidence>
<dbReference type="InterPro" id="IPR003607">
    <property type="entry name" value="HD/PDEase_dom"/>
</dbReference>
<accession>A0A1H6RZ69</accession>
<evidence type="ECO:0000259" key="8">
    <source>
        <dbReference type="SMART" id="SM00471"/>
    </source>
</evidence>
<proteinExistence type="predicted"/>